<evidence type="ECO:0000313" key="2">
    <source>
        <dbReference type="Proteomes" id="UP000186559"/>
    </source>
</evidence>
<dbReference type="EMBL" id="CP014796">
    <property type="protein sequence ID" value="APX23546.1"/>
    <property type="molecule type" value="Genomic_DNA"/>
</dbReference>
<dbReference type="SUPFAM" id="SSF53474">
    <property type="entry name" value="alpha/beta-Hydrolases"/>
    <property type="match status" value="1"/>
</dbReference>
<keyword evidence="2" id="KW-1185">Reference proteome</keyword>
<dbReference type="Gene3D" id="3.40.50.1820">
    <property type="entry name" value="alpha/beta hydrolase"/>
    <property type="match status" value="1"/>
</dbReference>
<protein>
    <submittedName>
        <fullName evidence="1">Alpha/beta hydrolase family protein</fullName>
    </submittedName>
</protein>
<dbReference type="AlphaFoldDB" id="A0A1U7D644"/>
<dbReference type="KEGG" id="tpro:Ga0080559_TMP2750"/>
<sequence>MPRVKRLRRSVLLALAALAPRRTARFLGRRYLTSGAHVAPGQMAGAGPADLLPLDADGGILRYSAGTGAGRPEKRILLVHGHDGHVRQFARPIRALRQAGVGVDALVLPGHLAPDRTICSMRNIVEGIKAAVTKHGPYDGIVAHCVSANATLFALAEGLPCDRAAFISAPLDLKGLIRLGGTQYGLRGRCLDLFVQEVSRLGAPYAVETPWRPLAAGCRIPLLALHARHDYAAPAAEVEALAKVAPDARVKVFEQGDHNTILNMSIAATALVAFLAD</sequence>
<accession>A0A1U7D644</accession>
<dbReference type="InterPro" id="IPR029058">
    <property type="entry name" value="AB_hydrolase_fold"/>
</dbReference>
<dbReference type="GO" id="GO:0016787">
    <property type="term" value="F:hydrolase activity"/>
    <property type="evidence" value="ECO:0007669"/>
    <property type="project" value="UniProtKB-KW"/>
</dbReference>
<evidence type="ECO:0000313" key="1">
    <source>
        <dbReference type="EMBL" id="APX23546.1"/>
    </source>
</evidence>
<organism evidence="1 2">
    <name type="scientific">Salipiger profundus</name>
    <dbReference type="NCBI Taxonomy" id="1229727"/>
    <lineage>
        <taxon>Bacteria</taxon>
        <taxon>Pseudomonadati</taxon>
        <taxon>Pseudomonadota</taxon>
        <taxon>Alphaproteobacteria</taxon>
        <taxon>Rhodobacterales</taxon>
        <taxon>Roseobacteraceae</taxon>
        <taxon>Salipiger</taxon>
    </lineage>
</organism>
<gene>
    <name evidence="1" type="ORF">Ga0080559_TMP2750</name>
</gene>
<reference evidence="1 2" key="1">
    <citation type="submission" date="2016-03" db="EMBL/GenBank/DDBJ databases">
        <title>Deep-sea bacteria in the southern Pacific.</title>
        <authorList>
            <person name="Tang K."/>
        </authorList>
    </citation>
    <scope>NUCLEOTIDE SEQUENCE [LARGE SCALE GENOMIC DNA]</scope>
    <source>
        <strain evidence="1 2">JLT2016</strain>
    </source>
</reference>
<keyword evidence="1" id="KW-0378">Hydrolase</keyword>
<dbReference type="Proteomes" id="UP000186559">
    <property type="component" value="Chromosome"/>
</dbReference>
<proteinExistence type="predicted"/>
<name>A0A1U7D644_9RHOB</name>
<dbReference type="STRING" id="1229727.Ga0080559_TMP2750"/>